<dbReference type="HOGENOM" id="CLU_3250634_0_0_10"/>
<organism evidence="1 2">
    <name type="scientific">Dysgonomonas gadei ATCC BAA-286</name>
    <dbReference type="NCBI Taxonomy" id="742766"/>
    <lineage>
        <taxon>Bacteria</taxon>
        <taxon>Pseudomonadati</taxon>
        <taxon>Bacteroidota</taxon>
        <taxon>Bacteroidia</taxon>
        <taxon>Bacteroidales</taxon>
        <taxon>Dysgonomonadaceae</taxon>
        <taxon>Dysgonomonas</taxon>
    </lineage>
</organism>
<keyword evidence="2" id="KW-1185">Reference proteome</keyword>
<evidence type="ECO:0000313" key="2">
    <source>
        <dbReference type="Proteomes" id="UP000004913"/>
    </source>
</evidence>
<dbReference type="EMBL" id="ADLV01000056">
    <property type="protein sequence ID" value="EGJ99596.1"/>
    <property type="molecule type" value="Genomic_DNA"/>
</dbReference>
<gene>
    <name evidence="1" type="ORF">HMPREF9455_04010</name>
</gene>
<dbReference type="AlphaFoldDB" id="F5J3U3"/>
<protein>
    <submittedName>
        <fullName evidence="1">Uncharacterized protein</fullName>
    </submittedName>
</protein>
<proteinExistence type="predicted"/>
<dbReference type="Proteomes" id="UP000004913">
    <property type="component" value="Unassembled WGS sequence"/>
</dbReference>
<reference evidence="1 2" key="1">
    <citation type="submission" date="2011-04" db="EMBL/GenBank/DDBJ databases">
        <title>The Genome Sequence of Dysgonomonas gadei ATCC BAA-286.</title>
        <authorList>
            <consortium name="The Broad Institute Genome Sequencing Platform"/>
            <person name="Earl A."/>
            <person name="Ward D."/>
            <person name="Feldgarden M."/>
            <person name="Gevers D."/>
            <person name="Pudlo N."/>
            <person name="Martens E."/>
            <person name="Allen-Vercoe E."/>
            <person name="Young S.K."/>
            <person name="Zeng Q."/>
            <person name="Gargeya S."/>
            <person name="Fitzgerald M."/>
            <person name="Haas B."/>
            <person name="Abouelleil A."/>
            <person name="Alvarado L."/>
            <person name="Arachchi H.M."/>
            <person name="Berlin A."/>
            <person name="Brown A."/>
            <person name="Chapman S.B."/>
            <person name="Chen Z."/>
            <person name="Dunbar C."/>
            <person name="Freedman E."/>
            <person name="Gearin G."/>
            <person name="Gellesch M."/>
            <person name="Goldberg J."/>
            <person name="Griggs A."/>
            <person name="Gujja S."/>
            <person name="Heiman D."/>
            <person name="Howarth C."/>
            <person name="Larson L."/>
            <person name="Lui A."/>
            <person name="MacDonald P.J.P."/>
            <person name="Mehta T."/>
            <person name="Montmayeur A."/>
            <person name="Murphy C."/>
            <person name="Neiman D."/>
            <person name="Pearson M."/>
            <person name="Priest M."/>
            <person name="Roberts A."/>
            <person name="Saif S."/>
            <person name="Shea T."/>
            <person name="Shenoy N."/>
            <person name="Sisk P."/>
            <person name="Stolte C."/>
            <person name="Sykes S."/>
            <person name="Yandava C."/>
            <person name="Wortman J."/>
            <person name="Nusbaum C."/>
            <person name="Birren B."/>
        </authorList>
    </citation>
    <scope>NUCLEOTIDE SEQUENCE [LARGE SCALE GENOMIC DNA]</scope>
    <source>
        <strain evidence="1 2">ATCC BAA-286</strain>
    </source>
</reference>
<accession>F5J3U3</accession>
<comment type="caution">
    <text evidence="1">The sequence shown here is derived from an EMBL/GenBank/DDBJ whole genome shotgun (WGS) entry which is preliminary data.</text>
</comment>
<dbReference type="STRING" id="742766.HMPREF9455_04010"/>
<evidence type="ECO:0000313" key="1">
    <source>
        <dbReference type="EMBL" id="EGJ99596.1"/>
    </source>
</evidence>
<sequence>MTRKMRGMTYPGHIYGYEEIYYRKNIKLNQIFNYENKKHHEK</sequence>
<name>F5J3U3_9BACT</name>